<proteinExistence type="predicted"/>
<dbReference type="AlphaFoldDB" id="A0A172U0S3"/>
<evidence type="ECO:0000313" key="2">
    <source>
        <dbReference type="Proteomes" id="UP000077177"/>
    </source>
</evidence>
<dbReference type="OrthoDB" id="864024at2"/>
<reference evidence="2" key="1">
    <citation type="submission" date="2015-01" db="EMBL/GenBank/DDBJ databases">
        <title>Flavisolibacter sp./LCS9/ whole genome sequencing.</title>
        <authorList>
            <person name="Kim M.K."/>
            <person name="Srinivasan S."/>
            <person name="Lee J.-J."/>
        </authorList>
    </citation>
    <scope>NUCLEOTIDE SEQUENCE [LARGE SCALE GENOMIC DNA]</scope>
    <source>
        <strain evidence="2">LCS9</strain>
    </source>
</reference>
<dbReference type="EMBL" id="CP011390">
    <property type="protein sequence ID" value="ANE52951.1"/>
    <property type="molecule type" value="Genomic_DNA"/>
</dbReference>
<keyword evidence="2" id="KW-1185">Reference proteome</keyword>
<organism evidence="1 2">
    <name type="scientific">Flavisolibacter tropicus</name>
    <dbReference type="NCBI Taxonomy" id="1492898"/>
    <lineage>
        <taxon>Bacteria</taxon>
        <taxon>Pseudomonadati</taxon>
        <taxon>Bacteroidota</taxon>
        <taxon>Chitinophagia</taxon>
        <taxon>Chitinophagales</taxon>
        <taxon>Chitinophagaceae</taxon>
        <taxon>Flavisolibacter</taxon>
    </lineage>
</organism>
<name>A0A172U0S3_9BACT</name>
<reference evidence="1 2" key="2">
    <citation type="journal article" date="2016" name="Int. J. Syst. Evol. Microbiol.">
        <title>Flavisolibacter tropicus sp. nov., isolated from tropical soil.</title>
        <authorList>
            <person name="Lee J.J."/>
            <person name="Kang M.S."/>
            <person name="Kim G.S."/>
            <person name="Lee C.S."/>
            <person name="Lim S."/>
            <person name="Lee J."/>
            <person name="Roh S.H."/>
            <person name="Kang H."/>
            <person name="Ha J.M."/>
            <person name="Bae S."/>
            <person name="Jung H.Y."/>
            <person name="Kim M.K."/>
        </authorList>
    </citation>
    <scope>NUCLEOTIDE SEQUENCE [LARGE SCALE GENOMIC DNA]</scope>
    <source>
        <strain evidence="1 2">LCS9</strain>
    </source>
</reference>
<accession>A0A172U0S3</accession>
<dbReference type="Proteomes" id="UP000077177">
    <property type="component" value="Chromosome"/>
</dbReference>
<sequence>MSNGFSLQRTESPHHIKDALQEIVKEEVAETFGHTIASSRDCIRLSEEIYTKTSFKINSNTLRRFFGLVKAQYPPSLSTLAILANYCGYHSLDELSLVKEKAASGQTSVDEKNILHYLVTLFSSIPHGKSSAEAFFILVKNTIKFISLSEELANKFQRAIAKTKNGQEIYFEQYIQMDRLNSFYGEGLRYYLSENKSVQGQIFGYSLLCIRDWLSLDHLSLKRRYEQLKKLTLTKRADPLIYGYYYAAHLLYAEEYQLDAHKILADAYKVQLELKSNGKSLSLSQSFEYIMAGVLVWTRYYQDAIFYINEAYLRYSKVALAIDKICFNRLLLLKSTAYAKSGIVDEAERLFEQIRPSQFSFLTKKTDTILYLLLARRLKKTNKKLEKQLDELIKETGFRKLKMLTESTGQN</sequence>
<evidence type="ECO:0000313" key="1">
    <source>
        <dbReference type="EMBL" id="ANE52951.1"/>
    </source>
</evidence>
<dbReference type="RefSeq" id="WP_066408317.1">
    <property type="nucleotide sequence ID" value="NZ_CP011390.1"/>
</dbReference>
<dbReference type="KEGG" id="fla:SY85_23215"/>
<protein>
    <submittedName>
        <fullName evidence="1">Uncharacterized protein</fullName>
    </submittedName>
</protein>
<gene>
    <name evidence="1" type="ORF">SY85_23215</name>
</gene>